<dbReference type="PANTHER" id="PTHR19443">
    <property type="entry name" value="HEXOKINASE"/>
    <property type="match status" value="1"/>
</dbReference>
<dbReference type="Gene3D" id="3.40.367.20">
    <property type="match status" value="1"/>
</dbReference>
<dbReference type="GO" id="GO:0005524">
    <property type="term" value="F:ATP binding"/>
    <property type="evidence" value="ECO:0007669"/>
    <property type="project" value="UniProtKB-UniRule"/>
</dbReference>
<dbReference type="Gene3D" id="3.30.420.40">
    <property type="match status" value="1"/>
</dbReference>
<dbReference type="OrthoDB" id="419537at2759"/>
<dbReference type="Proteomes" id="UP000650833">
    <property type="component" value="Unassembled WGS sequence"/>
</dbReference>
<dbReference type="GO" id="GO:0006013">
    <property type="term" value="P:mannose metabolic process"/>
    <property type="evidence" value="ECO:0007669"/>
    <property type="project" value="TreeGrafter"/>
</dbReference>
<keyword evidence="6" id="KW-0324">Glycolysis</keyword>
<dbReference type="InterPro" id="IPR022672">
    <property type="entry name" value="Hexokinase_N"/>
</dbReference>
<dbReference type="GO" id="GO:0005536">
    <property type="term" value="F:D-glucose binding"/>
    <property type="evidence" value="ECO:0007669"/>
    <property type="project" value="InterPro"/>
</dbReference>
<feature type="domain" description="Hexokinase C-terminal" evidence="8">
    <location>
        <begin position="218"/>
        <end position="463"/>
    </location>
</feature>
<evidence type="ECO:0000259" key="8">
    <source>
        <dbReference type="Pfam" id="PF03727"/>
    </source>
</evidence>
<evidence type="ECO:0000256" key="6">
    <source>
        <dbReference type="RuleBase" id="RU362007"/>
    </source>
</evidence>
<keyword evidence="4 6" id="KW-0418">Kinase</keyword>
<dbReference type="GO" id="GO:0004340">
    <property type="term" value="F:glucokinase activity"/>
    <property type="evidence" value="ECO:0007669"/>
    <property type="project" value="TreeGrafter"/>
</dbReference>
<sequence length="467" mass="51687">MTILETIDLLFTDLERQFALNKEKLASIVNGFINELNTGLTTPSTKLATMIPSFVTKLPTGNETGTFLSLDMGGTNLRISAVELKGHGEVQVLELKRVATKELKTGQGAVFFDWIADTMEELVHVKARHLFSSEQLEGKESLTLGICWSFPVHQVNVNRGTILRMGKGFTLANTEGRDLSDMLHEAFERKGLNVKVSAILNDAVGTLVAAAYANPRSRIGFIFATGVNASYPEKVSTMKAKLEAEYYNSHDIETEMLLNTEIDIFGSESYLPLTSYDIALDSAHNQPKFQLYEKMMSGAYMGELTRLIALDFIKSGELFEGIVPEGFEKPYSFPTMYMSALESDNTVSKKESFKLLSKFHSVQAPTYQDIIILTRICKIVATRSAALASAAIAAMVEQQGLDRQEGGHDIVIGINGSTYEYYPYMAERIHRSLRNWFGTEISDRIRMEIAKDGGSIGGALVAMLCIE</sequence>
<accession>A0A8H7UQP3</accession>
<name>A0A8H7UQP3_9FUNG</name>
<dbReference type="Pfam" id="PF03727">
    <property type="entry name" value="Hexokinase_2"/>
    <property type="match status" value="1"/>
</dbReference>
<evidence type="ECO:0000256" key="3">
    <source>
        <dbReference type="ARBA" id="ARBA00022741"/>
    </source>
</evidence>
<dbReference type="UniPathway" id="UPA00109">
    <property type="reaction ID" value="UER00180"/>
</dbReference>
<dbReference type="InterPro" id="IPR001312">
    <property type="entry name" value="Hexokinase"/>
</dbReference>
<proteinExistence type="inferred from homology"/>
<comment type="similarity">
    <text evidence="1 6">Belongs to the hexokinase family.</text>
</comment>
<keyword evidence="5 6" id="KW-0067">ATP-binding</keyword>
<keyword evidence="10" id="KW-1185">Reference proteome</keyword>
<dbReference type="GO" id="GO:0006096">
    <property type="term" value="P:glycolytic process"/>
    <property type="evidence" value="ECO:0007669"/>
    <property type="project" value="UniProtKB-UniPathway"/>
</dbReference>
<dbReference type="Pfam" id="PF00349">
    <property type="entry name" value="Hexokinase_1"/>
    <property type="match status" value="1"/>
</dbReference>
<evidence type="ECO:0000259" key="7">
    <source>
        <dbReference type="Pfam" id="PF00349"/>
    </source>
</evidence>
<dbReference type="AlphaFoldDB" id="A0A8H7UQP3"/>
<dbReference type="InterPro" id="IPR022673">
    <property type="entry name" value="Hexokinase_C"/>
</dbReference>
<keyword evidence="2 6" id="KW-0808">Transferase</keyword>
<dbReference type="GO" id="GO:0019158">
    <property type="term" value="F:mannokinase activity"/>
    <property type="evidence" value="ECO:0007669"/>
    <property type="project" value="TreeGrafter"/>
</dbReference>
<keyword evidence="3 6" id="KW-0547">Nucleotide-binding</keyword>
<evidence type="ECO:0000256" key="2">
    <source>
        <dbReference type="ARBA" id="ARBA00022679"/>
    </source>
</evidence>
<dbReference type="GO" id="GO:0005829">
    <property type="term" value="C:cytosol"/>
    <property type="evidence" value="ECO:0007669"/>
    <property type="project" value="TreeGrafter"/>
</dbReference>
<evidence type="ECO:0000256" key="5">
    <source>
        <dbReference type="ARBA" id="ARBA00022840"/>
    </source>
</evidence>
<evidence type="ECO:0000313" key="10">
    <source>
        <dbReference type="Proteomes" id="UP000650833"/>
    </source>
</evidence>
<dbReference type="GO" id="GO:0008865">
    <property type="term" value="F:fructokinase activity"/>
    <property type="evidence" value="ECO:0007669"/>
    <property type="project" value="TreeGrafter"/>
</dbReference>
<gene>
    <name evidence="9" type="ORF">INT46_003862</name>
</gene>
<protein>
    <recommendedName>
        <fullName evidence="6">Phosphotransferase</fullName>
        <ecNumber evidence="6">2.7.1.-</ecNumber>
    </recommendedName>
</protein>
<dbReference type="EMBL" id="JAEPRC010000765">
    <property type="protein sequence ID" value="KAG2192035.1"/>
    <property type="molecule type" value="Genomic_DNA"/>
</dbReference>
<dbReference type="GO" id="GO:0001678">
    <property type="term" value="P:intracellular glucose homeostasis"/>
    <property type="evidence" value="ECO:0007669"/>
    <property type="project" value="InterPro"/>
</dbReference>
<feature type="domain" description="Hexokinase N-terminal" evidence="7">
    <location>
        <begin position="12"/>
        <end position="212"/>
    </location>
</feature>
<evidence type="ECO:0000256" key="1">
    <source>
        <dbReference type="ARBA" id="ARBA00009225"/>
    </source>
</evidence>
<dbReference type="GO" id="GO:0005739">
    <property type="term" value="C:mitochondrion"/>
    <property type="evidence" value="ECO:0007669"/>
    <property type="project" value="TreeGrafter"/>
</dbReference>
<dbReference type="PRINTS" id="PR00475">
    <property type="entry name" value="HEXOKINASE"/>
</dbReference>
<dbReference type="InterPro" id="IPR043129">
    <property type="entry name" value="ATPase_NBD"/>
</dbReference>
<dbReference type="EC" id="2.7.1.-" evidence="6"/>
<reference evidence="9" key="1">
    <citation type="submission" date="2020-12" db="EMBL/GenBank/DDBJ databases">
        <title>Metabolic potential, ecology and presence of endohyphal bacteria is reflected in genomic diversity of Mucoromycotina.</title>
        <authorList>
            <person name="Muszewska A."/>
            <person name="Okrasinska A."/>
            <person name="Steczkiewicz K."/>
            <person name="Drgas O."/>
            <person name="Orlowska M."/>
            <person name="Perlinska-Lenart U."/>
            <person name="Aleksandrzak-Piekarczyk T."/>
            <person name="Szatraj K."/>
            <person name="Zielenkiewicz U."/>
            <person name="Pilsyk S."/>
            <person name="Malc E."/>
            <person name="Mieczkowski P."/>
            <person name="Kruszewska J.S."/>
            <person name="Biernat P."/>
            <person name="Pawlowska J."/>
        </authorList>
    </citation>
    <scope>NUCLEOTIDE SEQUENCE</scope>
    <source>
        <strain evidence="9">CBS 226.32</strain>
    </source>
</reference>
<comment type="caution">
    <text evidence="9">The sequence shown here is derived from an EMBL/GenBank/DDBJ whole genome shotgun (WGS) entry which is preliminary data.</text>
</comment>
<dbReference type="GO" id="GO:0006006">
    <property type="term" value="P:glucose metabolic process"/>
    <property type="evidence" value="ECO:0007669"/>
    <property type="project" value="TreeGrafter"/>
</dbReference>
<dbReference type="SUPFAM" id="SSF53067">
    <property type="entry name" value="Actin-like ATPase domain"/>
    <property type="match status" value="2"/>
</dbReference>
<evidence type="ECO:0000313" key="9">
    <source>
        <dbReference type="EMBL" id="KAG2192035.1"/>
    </source>
</evidence>
<evidence type="ECO:0000256" key="4">
    <source>
        <dbReference type="ARBA" id="ARBA00022777"/>
    </source>
</evidence>
<organism evidence="9 10">
    <name type="scientific">Mucor plumbeus</name>
    <dbReference type="NCBI Taxonomy" id="97098"/>
    <lineage>
        <taxon>Eukaryota</taxon>
        <taxon>Fungi</taxon>
        <taxon>Fungi incertae sedis</taxon>
        <taxon>Mucoromycota</taxon>
        <taxon>Mucoromycotina</taxon>
        <taxon>Mucoromycetes</taxon>
        <taxon>Mucorales</taxon>
        <taxon>Mucorineae</taxon>
        <taxon>Mucoraceae</taxon>
        <taxon>Mucor</taxon>
    </lineage>
</organism>
<dbReference type="PROSITE" id="PS51748">
    <property type="entry name" value="HEXOKINASE_2"/>
    <property type="match status" value="1"/>
</dbReference>
<dbReference type="PANTHER" id="PTHR19443:SF24">
    <property type="entry name" value="PHOSPHOTRANSFERASE"/>
    <property type="match status" value="1"/>
</dbReference>